<dbReference type="Proteomes" id="UP000285650">
    <property type="component" value="Unassembled WGS sequence"/>
</dbReference>
<sequence length="182" mass="21197">MEEAECIQPQYNIRRLEKQEIVKSFDCGDADLNNFILNKSLLYRKELLAVSYAVEDNSKSVIAYFSLANDRVSLSDFEDKTAFNRFRRHRFVNEKRLKSYPAVKICRFGVDLMVKKHIGTRVLNFIKSYFIEDNKTGCRFITVDAYSSAIPFDLKNGFEPLTSDDENDATRLLYFDLNDIVD</sequence>
<keyword evidence="2" id="KW-0012">Acyltransferase</keyword>
<dbReference type="Gene3D" id="3.40.630.30">
    <property type="match status" value="1"/>
</dbReference>
<dbReference type="EMBL" id="QSKV01000007">
    <property type="protein sequence ID" value="RHE91594.1"/>
    <property type="molecule type" value="Genomic_DNA"/>
</dbReference>
<organism evidence="3 4">
    <name type="scientific">Bacteroides intestinalis</name>
    <dbReference type="NCBI Taxonomy" id="329854"/>
    <lineage>
        <taxon>Bacteria</taxon>
        <taxon>Pseudomonadati</taxon>
        <taxon>Bacteroidota</taxon>
        <taxon>Bacteroidia</taxon>
        <taxon>Bacteroidales</taxon>
        <taxon>Bacteroidaceae</taxon>
        <taxon>Bacteroides</taxon>
    </lineage>
</organism>
<comment type="caution">
    <text evidence="3">The sequence shown here is derived from an EMBL/GenBank/DDBJ whole genome shotgun (WGS) entry which is preliminary data.</text>
</comment>
<evidence type="ECO:0000313" key="3">
    <source>
        <dbReference type="EMBL" id="RHE91594.1"/>
    </source>
</evidence>
<gene>
    <name evidence="3" type="ORF">DW712_12450</name>
</gene>
<evidence type="ECO:0000256" key="2">
    <source>
        <dbReference type="ARBA" id="ARBA00023315"/>
    </source>
</evidence>
<keyword evidence="1 3" id="KW-0808">Transferase</keyword>
<evidence type="ECO:0000313" key="4">
    <source>
        <dbReference type="Proteomes" id="UP000285650"/>
    </source>
</evidence>
<protein>
    <submittedName>
        <fullName evidence="3">GNAT family N-acetyltransferase</fullName>
    </submittedName>
</protein>
<proteinExistence type="predicted"/>
<dbReference type="PANTHER" id="PTHR36449">
    <property type="entry name" value="ACETYLTRANSFERASE-RELATED"/>
    <property type="match status" value="1"/>
</dbReference>
<name>A0A414LAK3_9BACE</name>
<evidence type="ECO:0000256" key="1">
    <source>
        <dbReference type="ARBA" id="ARBA00022679"/>
    </source>
</evidence>
<dbReference type="PANTHER" id="PTHR36449:SF1">
    <property type="entry name" value="ACETYLTRANSFERASE"/>
    <property type="match status" value="1"/>
</dbReference>
<reference evidence="3 4" key="1">
    <citation type="submission" date="2018-08" db="EMBL/GenBank/DDBJ databases">
        <title>A genome reference for cultivated species of the human gut microbiota.</title>
        <authorList>
            <person name="Zou Y."/>
            <person name="Xue W."/>
            <person name="Luo G."/>
        </authorList>
    </citation>
    <scope>NUCLEOTIDE SEQUENCE [LARGE SCALE GENOMIC DNA]</scope>
    <source>
        <strain evidence="3 4">AM27-17</strain>
    </source>
</reference>
<dbReference type="GO" id="GO:0016746">
    <property type="term" value="F:acyltransferase activity"/>
    <property type="evidence" value="ECO:0007669"/>
    <property type="project" value="UniProtKB-KW"/>
</dbReference>
<dbReference type="AlphaFoldDB" id="A0A414LAK3"/>
<accession>A0A414LAK3</accession>
<dbReference type="RefSeq" id="WP_118222276.1">
    <property type="nucleotide sequence ID" value="NZ_JADNIJ010000024.1"/>
</dbReference>